<feature type="binding site" evidence="5">
    <location>
        <position position="110"/>
    </location>
    <ligand>
        <name>FMN</name>
        <dbReference type="ChEBI" id="CHEBI:58210"/>
    </ligand>
</feature>
<dbReference type="Pfam" id="PF01243">
    <property type="entry name" value="PNPOx_N"/>
    <property type="match status" value="1"/>
</dbReference>
<feature type="binding site" evidence="5">
    <location>
        <position position="190"/>
    </location>
    <ligand>
        <name>FMN</name>
        <dbReference type="ChEBI" id="CHEBI:58210"/>
    </ligand>
</feature>
<feature type="binding site" evidence="5">
    <location>
        <begin position="145"/>
        <end position="146"/>
    </location>
    <ligand>
        <name>FMN</name>
        <dbReference type="ChEBI" id="CHEBI:58210"/>
    </ligand>
</feature>
<dbReference type="PIRSF" id="PIRSF000190">
    <property type="entry name" value="Pyd_amn-ph_oxd"/>
    <property type="match status" value="1"/>
</dbReference>
<dbReference type="InterPro" id="IPR012349">
    <property type="entry name" value="Split_barrel_FMN-bd"/>
</dbReference>
<evidence type="ECO:0000313" key="9">
    <source>
        <dbReference type="EMBL" id="MBR7838502.1"/>
    </source>
</evidence>
<comment type="similarity">
    <text evidence="1">Belongs to the pyridoxamine 5'-phosphate oxidase family.</text>
</comment>
<evidence type="ECO:0000256" key="3">
    <source>
        <dbReference type="ARBA" id="ARBA00022643"/>
    </source>
</evidence>
<name>A0A941EUR9_9ACTN</name>
<evidence type="ECO:0000313" key="10">
    <source>
        <dbReference type="Proteomes" id="UP000675781"/>
    </source>
</evidence>
<dbReference type="GO" id="GO:0004733">
    <property type="term" value="F:pyridoxamine phosphate oxidase activity"/>
    <property type="evidence" value="ECO:0007669"/>
    <property type="project" value="UniProtKB-EC"/>
</dbReference>
<dbReference type="Gene3D" id="2.30.110.10">
    <property type="entry name" value="Electron Transport, Fmn-binding Protein, Chain A"/>
    <property type="match status" value="1"/>
</dbReference>
<organism evidence="9 10">
    <name type="scientific">Actinospica durhamensis</name>
    <dbReference type="NCBI Taxonomy" id="1508375"/>
    <lineage>
        <taxon>Bacteria</taxon>
        <taxon>Bacillati</taxon>
        <taxon>Actinomycetota</taxon>
        <taxon>Actinomycetes</taxon>
        <taxon>Catenulisporales</taxon>
        <taxon>Actinospicaceae</taxon>
        <taxon>Actinospica</taxon>
    </lineage>
</organism>
<comment type="caution">
    <text evidence="9">The sequence shown here is derived from an EMBL/GenBank/DDBJ whole genome shotgun (WGS) entry which is preliminary data.</text>
</comment>
<dbReference type="SUPFAM" id="SSF50475">
    <property type="entry name" value="FMN-binding split barrel"/>
    <property type="match status" value="1"/>
</dbReference>
<dbReference type="PANTHER" id="PTHR10851:SF0">
    <property type="entry name" value="PYRIDOXINE-5'-PHOSPHATE OXIDASE"/>
    <property type="match status" value="1"/>
</dbReference>
<dbReference type="RefSeq" id="WP_212532958.1">
    <property type="nucleotide sequence ID" value="NZ_JAGSOG010000296.1"/>
</dbReference>
<dbReference type="InterPro" id="IPR019576">
    <property type="entry name" value="Pyridoxamine_oxidase_dimer_C"/>
</dbReference>
<gene>
    <name evidence="9" type="ORF">KDL01_34870</name>
</gene>
<comment type="cofactor">
    <cofactor evidence="5">
        <name>FMN</name>
        <dbReference type="ChEBI" id="CHEBI:58210"/>
    </cofactor>
    <text evidence="5">Binds 1 FMN per subunit.</text>
</comment>
<sequence length="217" mass="24211">MTDIRAYLRGLDVFAGELPAFDPDAAPDRPETLFVDWLTTAVEAGVREPHAMTLSTIGTDGTPSARVLILKNVDAHGWQFAAHGSSPKGRDLAGHPAVALTFYWSQQARQVRVRGPVEPASAQDSAADFLARSAGSRAEASTGRQSRPLEDRQTLDLATKQALERIAEQPDLVIPEWTLYTVRAEQVEFWQADKQRKHTRLRYERHGDTWTRGQLWP</sequence>
<dbReference type="EC" id="1.4.3.5" evidence="9"/>
<dbReference type="InterPro" id="IPR000659">
    <property type="entry name" value="Pyridox_Oxase"/>
</dbReference>
<keyword evidence="2" id="KW-0285">Flavoprotein</keyword>
<reference evidence="9" key="1">
    <citation type="submission" date="2021-04" db="EMBL/GenBank/DDBJ databases">
        <title>Genome based classification of Actinospica acidithermotolerans sp. nov., an actinobacterium isolated from an Indonesian hot spring.</title>
        <authorList>
            <person name="Kusuma A.B."/>
            <person name="Putra K.E."/>
            <person name="Nafisah S."/>
            <person name="Loh J."/>
            <person name="Nouioui I."/>
            <person name="Goodfellow M."/>
        </authorList>
    </citation>
    <scope>NUCLEOTIDE SEQUENCE</scope>
    <source>
        <strain evidence="9">CSCA 57</strain>
    </source>
</reference>
<dbReference type="GO" id="GO:0010181">
    <property type="term" value="F:FMN binding"/>
    <property type="evidence" value="ECO:0007669"/>
    <property type="project" value="InterPro"/>
</dbReference>
<evidence type="ECO:0000256" key="5">
    <source>
        <dbReference type="PIRSR" id="PIRSR000190-2"/>
    </source>
</evidence>
<keyword evidence="10" id="KW-1185">Reference proteome</keyword>
<feature type="domain" description="Pyridoxamine 5'-phosphate oxidase N-terminal" evidence="7">
    <location>
        <begin position="38"/>
        <end position="162"/>
    </location>
</feature>
<protein>
    <submittedName>
        <fullName evidence="9">Pyridoxal 5'-phosphate synthase</fullName>
        <ecNumber evidence="9">1.4.3.5</ecNumber>
    </submittedName>
</protein>
<dbReference type="NCBIfam" id="NF004231">
    <property type="entry name" value="PRK05679.1"/>
    <property type="match status" value="1"/>
</dbReference>
<evidence type="ECO:0000256" key="6">
    <source>
        <dbReference type="SAM" id="MobiDB-lite"/>
    </source>
</evidence>
<dbReference type="PROSITE" id="PS01064">
    <property type="entry name" value="PYRIDOX_OXIDASE"/>
    <property type="match status" value="1"/>
</dbReference>
<dbReference type="GO" id="GO:0008615">
    <property type="term" value="P:pyridoxine biosynthetic process"/>
    <property type="evidence" value="ECO:0007669"/>
    <property type="project" value="InterPro"/>
</dbReference>
<accession>A0A941EUR9</accession>
<feature type="binding site" evidence="5">
    <location>
        <position position="88"/>
    </location>
    <ligand>
        <name>FMN</name>
        <dbReference type="ChEBI" id="CHEBI:58210"/>
    </ligand>
</feature>
<dbReference type="EMBL" id="JAGSOG010000296">
    <property type="protein sequence ID" value="MBR7838502.1"/>
    <property type="molecule type" value="Genomic_DNA"/>
</dbReference>
<dbReference type="Pfam" id="PF10590">
    <property type="entry name" value="PNP_phzG_C"/>
    <property type="match status" value="1"/>
</dbReference>
<evidence type="ECO:0000256" key="1">
    <source>
        <dbReference type="ARBA" id="ARBA00007301"/>
    </source>
</evidence>
<feature type="binding site" evidence="5">
    <location>
        <begin position="66"/>
        <end position="71"/>
    </location>
    <ligand>
        <name>FMN</name>
        <dbReference type="ChEBI" id="CHEBI:58210"/>
    </ligand>
</feature>
<dbReference type="PANTHER" id="PTHR10851">
    <property type="entry name" value="PYRIDOXINE-5-PHOSPHATE OXIDASE"/>
    <property type="match status" value="1"/>
</dbReference>
<dbReference type="InterPro" id="IPR019740">
    <property type="entry name" value="Pyridox_Oxase_CS"/>
</dbReference>
<feature type="binding site" evidence="5">
    <location>
        <position position="200"/>
    </location>
    <ligand>
        <name>FMN</name>
        <dbReference type="ChEBI" id="CHEBI:58210"/>
    </ligand>
</feature>
<feature type="domain" description="Pyridoxine 5'-phosphate oxidase dimerisation C-terminal" evidence="8">
    <location>
        <begin position="177"/>
        <end position="217"/>
    </location>
</feature>
<dbReference type="Proteomes" id="UP000675781">
    <property type="component" value="Unassembled WGS sequence"/>
</dbReference>
<proteinExistence type="inferred from homology"/>
<evidence type="ECO:0000256" key="4">
    <source>
        <dbReference type="ARBA" id="ARBA00023002"/>
    </source>
</evidence>
<evidence type="ECO:0000259" key="7">
    <source>
        <dbReference type="Pfam" id="PF01243"/>
    </source>
</evidence>
<keyword evidence="3 5" id="KW-0288">FMN</keyword>
<keyword evidence="4 9" id="KW-0560">Oxidoreductase</keyword>
<evidence type="ECO:0000256" key="2">
    <source>
        <dbReference type="ARBA" id="ARBA00022630"/>
    </source>
</evidence>
<dbReference type="AlphaFoldDB" id="A0A941EUR9"/>
<feature type="region of interest" description="Disordered" evidence="6">
    <location>
        <begin position="131"/>
        <end position="152"/>
    </location>
</feature>
<dbReference type="InterPro" id="IPR011576">
    <property type="entry name" value="Pyridox_Oxase_N"/>
</dbReference>
<evidence type="ECO:0000259" key="8">
    <source>
        <dbReference type="Pfam" id="PF10590"/>
    </source>
</evidence>